<evidence type="ECO:0000259" key="3">
    <source>
        <dbReference type="Pfam" id="PF07883"/>
    </source>
</evidence>
<feature type="region of interest" description="Disordered" evidence="2">
    <location>
        <begin position="93"/>
        <end position="117"/>
    </location>
</feature>
<dbReference type="InterPro" id="IPR051610">
    <property type="entry name" value="GPI/OXD"/>
</dbReference>
<protein>
    <submittedName>
        <fullName evidence="4">Cupin</fullName>
    </submittedName>
</protein>
<dbReference type="SUPFAM" id="SSF51182">
    <property type="entry name" value="RmlC-like cupins"/>
    <property type="match status" value="1"/>
</dbReference>
<comment type="caution">
    <text evidence="4">The sequence shown here is derived from an EMBL/GenBank/DDBJ whole genome shotgun (WGS) entry which is preliminary data.</text>
</comment>
<name>A0ABQ6Z3R4_9GAMM</name>
<dbReference type="Gene3D" id="2.60.120.10">
    <property type="entry name" value="Jelly Rolls"/>
    <property type="match status" value="1"/>
</dbReference>
<dbReference type="InterPro" id="IPR011051">
    <property type="entry name" value="RmlC_Cupin_sf"/>
</dbReference>
<dbReference type="Proteomes" id="UP000788419">
    <property type="component" value="Unassembled WGS sequence"/>
</dbReference>
<accession>A0ABQ6Z3R4</accession>
<feature type="domain" description="Cupin type-2" evidence="3">
    <location>
        <begin position="26"/>
        <end position="95"/>
    </location>
</feature>
<dbReference type="Pfam" id="PF07883">
    <property type="entry name" value="Cupin_2"/>
    <property type="match status" value="1"/>
</dbReference>
<sequence>MQHRRLRFGQGFRVLFECRGVQAAQMVIAPGGREGDADNRHGGAEQWLYVVSGTGVAIVDGKRRALAAGSLLLVERGEAHEIRNSGRTPLKTLNFYSPPAYTATGNERPPGRPPRGS</sequence>
<evidence type="ECO:0000256" key="2">
    <source>
        <dbReference type="SAM" id="MobiDB-lite"/>
    </source>
</evidence>
<dbReference type="EMBL" id="PDWN01000017">
    <property type="protein sequence ID" value="KAF1692255.1"/>
    <property type="molecule type" value="Genomic_DNA"/>
</dbReference>
<keyword evidence="5" id="KW-1185">Reference proteome</keyword>
<evidence type="ECO:0000313" key="4">
    <source>
        <dbReference type="EMBL" id="KAF1692255.1"/>
    </source>
</evidence>
<dbReference type="PANTHER" id="PTHR35848:SF6">
    <property type="entry name" value="CUPIN TYPE-2 DOMAIN-CONTAINING PROTEIN"/>
    <property type="match status" value="1"/>
</dbReference>
<gene>
    <name evidence="4" type="ORF">CSC65_14960</name>
</gene>
<evidence type="ECO:0000313" key="5">
    <source>
        <dbReference type="Proteomes" id="UP000788419"/>
    </source>
</evidence>
<keyword evidence="1" id="KW-0479">Metal-binding</keyword>
<evidence type="ECO:0000256" key="1">
    <source>
        <dbReference type="ARBA" id="ARBA00022723"/>
    </source>
</evidence>
<dbReference type="RefSeq" id="WP_162411408.1">
    <property type="nucleotide sequence ID" value="NZ_CP093331.1"/>
</dbReference>
<dbReference type="InterPro" id="IPR014710">
    <property type="entry name" value="RmlC-like_jellyroll"/>
</dbReference>
<organism evidence="4 5">
    <name type="scientific">Pseudoxanthomonas daejeonensis</name>
    <dbReference type="NCBI Taxonomy" id="266062"/>
    <lineage>
        <taxon>Bacteria</taxon>
        <taxon>Pseudomonadati</taxon>
        <taxon>Pseudomonadota</taxon>
        <taxon>Gammaproteobacteria</taxon>
        <taxon>Lysobacterales</taxon>
        <taxon>Lysobacteraceae</taxon>
        <taxon>Pseudoxanthomonas</taxon>
    </lineage>
</organism>
<dbReference type="PANTHER" id="PTHR35848">
    <property type="entry name" value="OXALATE-BINDING PROTEIN"/>
    <property type="match status" value="1"/>
</dbReference>
<proteinExistence type="predicted"/>
<dbReference type="InterPro" id="IPR013096">
    <property type="entry name" value="Cupin_2"/>
</dbReference>
<reference evidence="4 5" key="1">
    <citation type="submission" date="2017-10" db="EMBL/GenBank/DDBJ databases">
        <title>Whole genome sequencing of members of genus Pseudoxanthomonas.</title>
        <authorList>
            <person name="Kumar S."/>
            <person name="Bansal K."/>
            <person name="Kaur A."/>
            <person name="Patil P."/>
            <person name="Sharma S."/>
            <person name="Patil P.B."/>
        </authorList>
    </citation>
    <scope>NUCLEOTIDE SEQUENCE [LARGE SCALE GENOMIC DNA]</scope>
    <source>
        <strain evidence="4 5">DSM 17801</strain>
    </source>
</reference>